<dbReference type="AlphaFoldDB" id="W9R5I4"/>
<dbReference type="InterPro" id="IPR033473">
    <property type="entry name" value="Atos-like_C"/>
</dbReference>
<dbReference type="InterPro" id="IPR025261">
    <property type="entry name" value="Atos-like_cons_dom"/>
</dbReference>
<protein>
    <recommendedName>
        <fullName evidence="1">Atos-like conserved domain-containing protein</fullName>
    </recommendedName>
</protein>
<accession>W9R5I4</accession>
<reference evidence="3" key="1">
    <citation type="submission" date="2013-01" db="EMBL/GenBank/DDBJ databases">
        <title>Draft Genome Sequence of a Mulberry Tree, Morus notabilis C.K. Schneid.</title>
        <authorList>
            <person name="He N."/>
            <person name="Zhao S."/>
        </authorList>
    </citation>
    <scope>NUCLEOTIDE SEQUENCE</scope>
</reference>
<organism evidence="2 3">
    <name type="scientific">Morus notabilis</name>
    <dbReference type="NCBI Taxonomy" id="981085"/>
    <lineage>
        <taxon>Eukaryota</taxon>
        <taxon>Viridiplantae</taxon>
        <taxon>Streptophyta</taxon>
        <taxon>Embryophyta</taxon>
        <taxon>Tracheophyta</taxon>
        <taxon>Spermatophyta</taxon>
        <taxon>Magnoliopsida</taxon>
        <taxon>eudicotyledons</taxon>
        <taxon>Gunneridae</taxon>
        <taxon>Pentapetalae</taxon>
        <taxon>rosids</taxon>
        <taxon>fabids</taxon>
        <taxon>Rosales</taxon>
        <taxon>Moraceae</taxon>
        <taxon>Moreae</taxon>
        <taxon>Morus</taxon>
    </lineage>
</organism>
<evidence type="ECO:0000313" key="2">
    <source>
        <dbReference type="EMBL" id="EXB54907.1"/>
    </source>
</evidence>
<gene>
    <name evidence="2" type="ORF">L484_008837</name>
</gene>
<dbReference type="eggNOG" id="KOG2306">
    <property type="taxonomic scope" value="Eukaryota"/>
</dbReference>
<dbReference type="EMBL" id="KE344216">
    <property type="protein sequence ID" value="EXB54907.1"/>
    <property type="molecule type" value="Genomic_DNA"/>
</dbReference>
<evidence type="ECO:0000259" key="1">
    <source>
        <dbReference type="SMART" id="SM01177"/>
    </source>
</evidence>
<dbReference type="SMART" id="SM01177">
    <property type="entry name" value="DUF4210"/>
    <property type="match status" value="1"/>
</dbReference>
<evidence type="ECO:0000313" key="3">
    <source>
        <dbReference type="Proteomes" id="UP000030645"/>
    </source>
</evidence>
<dbReference type="Pfam" id="PF13889">
    <property type="entry name" value="Chromosome_seg"/>
    <property type="match status" value="1"/>
</dbReference>
<sequence length="632" mass="69528">MGLPQVSSGSIAEEVAASLSTFVQNPPRIAGVSSCDLSGLHGGNLGNRMQVDLPCFSFGGFQRKSIAELPKEHDFLNVHKDGRSNMHVLNIGSMEEHCWPTQKSVQNVHTPVSRIVGFESTTLSSPLNVADGLQHSSTEITSDVNEASGSLVRKRLLSPLNGMLLQDQLIDDLDIGSSGVYKSDSLRSNASLKVHAQQDSKKAHIGDSKYFGSADWSASCFAEWKSSPDDNCGAKFIFFTDGPLFENKDSEPPNHFLSSPGIHCSKESIIKSQTGAITIPHKKLASPPLSLSPLGPKFHERMRLTNNNTMTKIEDDNITLKDMEQSLNGTLAGSLSSWSKHSFKMSSKSPEEHDVLQKFDLFSGVNMEGYCSQNLEFTPPQGFRSVRTLSGLPVRRSLVGSFEESLLSGRLSSGKLSQRIDGFLAVLNVTGGNFSPKPQKLPFAVTSVDGENYLLYYSSIDLAGTTESNNSRGSKMKRSLSIDKSGIEKSRLRVPMKGRIQLVLSNPERTPIHTFFCNYDLSDMPTGTKTFLRQKVTLASSPPANGGGVLRYALHARFICPLPKKSSRSLHRCKSDPSSEPARNKDIDGERRFYLYSDLRVVFPQRHSDSDEGKLHVEYHFPSDPKYFDISN</sequence>
<dbReference type="Proteomes" id="UP000030645">
    <property type="component" value="Unassembled WGS sequence"/>
</dbReference>
<feature type="domain" description="Atos-like conserved" evidence="1">
    <location>
        <begin position="398"/>
        <end position="457"/>
    </location>
</feature>
<proteinExistence type="predicted"/>
<dbReference type="PANTHER" id="PTHR13199:SF11">
    <property type="entry name" value="PROTEIN ATOSSA"/>
    <property type="match status" value="1"/>
</dbReference>
<keyword evidence="3" id="KW-1185">Reference proteome</keyword>
<dbReference type="KEGG" id="mnt:21392188"/>
<dbReference type="Pfam" id="PF13915">
    <property type="entry name" value="DUF4210"/>
    <property type="match status" value="1"/>
</dbReference>
<dbReference type="OrthoDB" id="8625101at2759"/>
<name>W9R5I4_9ROSA</name>
<dbReference type="PANTHER" id="PTHR13199">
    <property type="entry name" value="GH03947P"/>
    <property type="match status" value="1"/>
</dbReference>
<dbReference type="InterPro" id="IPR051506">
    <property type="entry name" value="ATOS_Transcription_Regulators"/>
</dbReference>